<evidence type="ECO:0000313" key="9">
    <source>
        <dbReference type="EMBL" id="EXU81751.1"/>
    </source>
</evidence>
<dbReference type="GO" id="GO:0008855">
    <property type="term" value="F:exodeoxyribonuclease VII activity"/>
    <property type="evidence" value="ECO:0007669"/>
    <property type="project" value="UniProtKB-UniRule"/>
</dbReference>
<keyword evidence="3 5" id="KW-0378">Hydrolase</keyword>
<evidence type="ECO:0000256" key="3">
    <source>
        <dbReference type="ARBA" id="ARBA00022801"/>
    </source>
</evidence>
<keyword evidence="2 5" id="KW-0540">Nuclease</keyword>
<dbReference type="Pfam" id="PF02601">
    <property type="entry name" value="Exonuc_VII_L"/>
    <property type="match status" value="1"/>
</dbReference>
<evidence type="ECO:0000256" key="4">
    <source>
        <dbReference type="ARBA" id="ARBA00022839"/>
    </source>
</evidence>
<keyword evidence="10" id="KW-1185">Reference proteome</keyword>
<comment type="subunit">
    <text evidence="5">Heterooligomer composed of large and small subunits.</text>
</comment>
<dbReference type="Proteomes" id="UP000020766">
    <property type="component" value="Unassembled WGS sequence"/>
</dbReference>
<feature type="domain" description="OB-fold nucleic acid binding" evidence="8">
    <location>
        <begin position="22"/>
        <end position="113"/>
    </location>
</feature>
<dbReference type="CDD" id="cd04489">
    <property type="entry name" value="ExoVII_LU_OBF"/>
    <property type="match status" value="1"/>
</dbReference>
<dbReference type="HAMAP" id="MF_00378">
    <property type="entry name" value="Exonuc_7_L"/>
    <property type="match status" value="1"/>
</dbReference>
<dbReference type="GO" id="GO:0005737">
    <property type="term" value="C:cytoplasm"/>
    <property type="evidence" value="ECO:0007669"/>
    <property type="project" value="UniProtKB-SubCell"/>
</dbReference>
<evidence type="ECO:0000256" key="1">
    <source>
        <dbReference type="ARBA" id="ARBA00022490"/>
    </source>
</evidence>
<dbReference type="GO" id="GO:0003676">
    <property type="term" value="F:nucleic acid binding"/>
    <property type="evidence" value="ECO:0007669"/>
    <property type="project" value="InterPro"/>
</dbReference>
<reference evidence="9 10" key="1">
    <citation type="submission" date="2014-01" db="EMBL/GenBank/DDBJ databases">
        <title>Interspecies Systems Biology Uncovers Metabolites Affecting C. elegans Gene Expression and Life History Traits.</title>
        <authorList>
            <person name="Watson E."/>
            <person name="Macneil L.T."/>
            <person name="Ritter A.D."/>
            <person name="Yilmaz L.S."/>
            <person name="Rosebrock A.P."/>
            <person name="Caudy A.A."/>
            <person name="Walhout A.J."/>
        </authorList>
    </citation>
    <scope>NUCLEOTIDE SEQUENCE [LARGE SCALE GENOMIC DNA]</scope>
    <source>
        <strain evidence="9 10">DA1877</strain>
    </source>
</reference>
<evidence type="ECO:0000256" key="2">
    <source>
        <dbReference type="ARBA" id="ARBA00022722"/>
    </source>
</evidence>
<feature type="domain" description="Exonuclease VII large subunit C-terminal" evidence="7">
    <location>
        <begin position="137"/>
        <end position="435"/>
    </location>
</feature>
<evidence type="ECO:0000313" key="10">
    <source>
        <dbReference type="Proteomes" id="UP000020766"/>
    </source>
</evidence>
<accession>A0A014MJ93</accession>
<organism evidence="9 10">
    <name type="scientific">Comamonas aquatica DA1877</name>
    <dbReference type="NCBI Taxonomy" id="1457173"/>
    <lineage>
        <taxon>Bacteria</taxon>
        <taxon>Pseudomonadati</taxon>
        <taxon>Pseudomonadota</taxon>
        <taxon>Betaproteobacteria</taxon>
        <taxon>Burkholderiales</taxon>
        <taxon>Comamonadaceae</taxon>
        <taxon>Comamonas</taxon>
    </lineage>
</organism>
<dbReference type="InterPro" id="IPR020579">
    <property type="entry name" value="Exonuc_VII_lsu_C"/>
</dbReference>
<dbReference type="PATRIC" id="fig|1457173.3.peg.76"/>
<gene>
    <name evidence="5" type="primary">xseA</name>
    <name evidence="9" type="ORF">AX13_00395</name>
</gene>
<name>A0A014MJ93_9BURK</name>
<dbReference type="GO" id="GO:0009318">
    <property type="term" value="C:exodeoxyribonuclease VII complex"/>
    <property type="evidence" value="ECO:0007669"/>
    <property type="project" value="UniProtKB-UniRule"/>
</dbReference>
<dbReference type="PANTHER" id="PTHR30008:SF0">
    <property type="entry name" value="EXODEOXYRIBONUCLEASE 7 LARGE SUBUNIT"/>
    <property type="match status" value="1"/>
</dbReference>
<comment type="subcellular location">
    <subcellularLocation>
        <location evidence="5 6">Cytoplasm</location>
    </subcellularLocation>
</comment>
<keyword evidence="4 5" id="KW-0269">Exonuclease</keyword>
<evidence type="ECO:0000259" key="8">
    <source>
        <dbReference type="Pfam" id="PF13742"/>
    </source>
</evidence>
<protein>
    <recommendedName>
        <fullName evidence="5">Exodeoxyribonuclease 7 large subunit</fullName>
        <ecNumber evidence="5">3.1.11.6</ecNumber>
    </recommendedName>
    <alternativeName>
        <fullName evidence="5">Exodeoxyribonuclease VII large subunit</fullName>
        <shortName evidence="5">Exonuclease VII large subunit</shortName>
    </alternativeName>
</protein>
<comment type="function">
    <text evidence="5">Bidirectionally degrades single-stranded DNA into large acid-insoluble oligonucleotides, which are then degraded further into small acid-soluble oligonucleotides.</text>
</comment>
<evidence type="ECO:0000259" key="7">
    <source>
        <dbReference type="Pfam" id="PF02601"/>
    </source>
</evidence>
<comment type="catalytic activity">
    <reaction evidence="5 6">
        <text>Exonucleolytic cleavage in either 5'- to 3'- or 3'- to 5'-direction to yield nucleoside 5'-phosphates.</text>
        <dbReference type="EC" id="3.1.11.6"/>
    </reaction>
</comment>
<dbReference type="NCBIfam" id="TIGR00237">
    <property type="entry name" value="xseA"/>
    <property type="match status" value="1"/>
</dbReference>
<dbReference type="AlphaFoldDB" id="A0A014MJ93"/>
<proteinExistence type="inferred from homology"/>
<comment type="caution">
    <text evidence="9">The sequence shown here is derived from an EMBL/GenBank/DDBJ whole genome shotgun (WGS) entry which is preliminary data.</text>
</comment>
<keyword evidence="1 5" id="KW-0963">Cytoplasm</keyword>
<evidence type="ECO:0000256" key="6">
    <source>
        <dbReference type="RuleBase" id="RU004355"/>
    </source>
</evidence>
<dbReference type="GO" id="GO:0006308">
    <property type="term" value="P:DNA catabolic process"/>
    <property type="evidence" value="ECO:0007669"/>
    <property type="project" value="UniProtKB-UniRule"/>
</dbReference>
<sequence length="443" mass="48510">MFVPMSLFDRPSVATATSRVWEVGALCRAIADSLEARFNPVSVRGEITGFSRAGSGHCYFSIKDVAGQLRCAMFRRAASALDFLPRDGELVEVRGKLGVYEQRGELQLIVDSLQRAGQGALFEQFLRVKALLEADGLFDAARKRRLPVMPRGIGLVTSAGAAALHDVVTALRRRVPHIPVLLVPSLVQGAEAPASISRALQQLYGLAQRQGEPGVPPIDVILLVRGGGSMEDLWAFNDERVARTIVQSPVPVISGVGHETDFTIADFCADLRAPTPTAAAELVAQPRQVWLEGLALVQQRLQDAVLRHIDRQGQRLDAATQRLGRPSQHMAQQRLRLSQLGQRMRYGMLMKVQRQAQSYQALEADFSQKTQGQLQRHRQRLEQLGLRLELLNPQRVLERGYSVLTTPSGQVVSRVGQAPVGAALKALLADGSLDVTVTQPKLL</sequence>
<dbReference type="Pfam" id="PF13742">
    <property type="entry name" value="tRNA_anti_2"/>
    <property type="match status" value="1"/>
</dbReference>
<comment type="similarity">
    <text evidence="5 6">Belongs to the XseA family.</text>
</comment>
<dbReference type="EMBL" id="JBOK01000001">
    <property type="protein sequence ID" value="EXU81751.1"/>
    <property type="molecule type" value="Genomic_DNA"/>
</dbReference>
<evidence type="ECO:0000256" key="5">
    <source>
        <dbReference type="HAMAP-Rule" id="MF_00378"/>
    </source>
</evidence>
<dbReference type="InterPro" id="IPR003753">
    <property type="entry name" value="Exonuc_VII_L"/>
</dbReference>
<dbReference type="InterPro" id="IPR025824">
    <property type="entry name" value="OB-fold_nuc-bd_dom"/>
</dbReference>
<dbReference type="PANTHER" id="PTHR30008">
    <property type="entry name" value="EXODEOXYRIBONUCLEASE 7 LARGE SUBUNIT"/>
    <property type="match status" value="1"/>
</dbReference>
<dbReference type="EC" id="3.1.11.6" evidence="5"/>